<dbReference type="SUPFAM" id="SSF49854">
    <property type="entry name" value="Spermadhesin, CUB domain"/>
    <property type="match status" value="1"/>
</dbReference>
<dbReference type="InParanoid" id="A0A7M7NP76"/>
<dbReference type="AlphaFoldDB" id="A0A7M7NP76"/>
<feature type="chain" id="PRO_5029713195" description="CUB domain-containing protein" evidence="2">
    <location>
        <begin position="27"/>
        <end position="176"/>
    </location>
</feature>
<dbReference type="RefSeq" id="XP_030839465.1">
    <property type="nucleotide sequence ID" value="XM_030983605.1"/>
</dbReference>
<keyword evidence="1" id="KW-1015">Disulfide bond</keyword>
<evidence type="ECO:0000259" key="3">
    <source>
        <dbReference type="Pfam" id="PF00431"/>
    </source>
</evidence>
<dbReference type="OrthoDB" id="10636461at2759"/>
<evidence type="ECO:0000313" key="5">
    <source>
        <dbReference type="Proteomes" id="UP000007110"/>
    </source>
</evidence>
<reference evidence="4" key="2">
    <citation type="submission" date="2021-01" db="UniProtKB">
        <authorList>
            <consortium name="EnsemblMetazoa"/>
        </authorList>
    </citation>
    <scope>IDENTIFICATION</scope>
</reference>
<feature type="domain" description="CUB" evidence="3">
    <location>
        <begin position="43"/>
        <end position="133"/>
    </location>
</feature>
<feature type="signal peptide" evidence="2">
    <location>
        <begin position="1"/>
        <end position="26"/>
    </location>
</feature>
<proteinExistence type="predicted"/>
<evidence type="ECO:0000256" key="1">
    <source>
        <dbReference type="ARBA" id="ARBA00023157"/>
    </source>
</evidence>
<dbReference type="Gene3D" id="2.60.120.290">
    <property type="entry name" value="Spermadhesin, CUB domain"/>
    <property type="match status" value="1"/>
</dbReference>
<dbReference type="Pfam" id="PF00431">
    <property type="entry name" value="CUB"/>
    <property type="match status" value="1"/>
</dbReference>
<dbReference type="Proteomes" id="UP000007110">
    <property type="component" value="Unassembled WGS sequence"/>
</dbReference>
<evidence type="ECO:0000256" key="2">
    <source>
        <dbReference type="SAM" id="SignalP"/>
    </source>
</evidence>
<dbReference type="InterPro" id="IPR035914">
    <property type="entry name" value="Sperma_CUB_dom_sf"/>
</dbReference>
<dbReference type="EnsemblMetazoa" id="XM_030983605">
    <property type="protein sequence ID" value="XP_030839465"/>
    <property type="gene ID" value="LOC105439665"/>
</dbReference>
<name>A0A7M7NP76_STRPU</name>
<dbReference type="GeneID" id="105439665"/>
<evidence type="ECO:0000313" key="4">
    <source>
        <dbReference type="EnsemblMetazoa" id="XP_030839465"/>
    </source>
</evidence>
<keyword evidence="2" id="KW-0732">Signal</keyword>
<protein>
    <recommendedName>
        <fullName evidence="3">CUB domain-containing protein</fullName>
    </recommendedName>
</protein>
<keyword evidence="5" id="KW-1185">Reference proteome</keyword>
<sequence>MEFINDLWRLLVMFTCLMCAVPPTAASDDECLPYCIITLATNTTKVDIKTPGYPSNYPQDTKLLWIIGAPSNYGLLLTVHDLELATGDTVQFGHRDEAKFIIEGDDDVEAMINRTISFAKEEVTWVTFSSDNDNATARGIWLTVTADLDASESPYTSSTTTTLPTELPLVSLLPSC</sequence>
<reference evidence="5" key="1">
    <citation type="submission" date="2015-02" db="EMBL/GenBank/DDBJ databases">
        <title>Genome sequencing for Strongylocentrotus purpuratus.</title>
        <authorList>
            <person name="Murali S."/>
            <person name="Liu Y."/>
            <person name="Vee V."/>
            <person name="English A."/>
            <person name="Wang M."/>
            <person name="Skinner E."/>
            <person name="Han Y."/>
            <person name="Muzny D.M."/>
            <person name="Worley K.C."/>
            <person name="Gibbs R.A."/>
        </authorList>
    </citation>
    <scope>NUCLEOTIDE SEQUENCE</scope>
</reference>
<dbReference type="KEGG" id="spu:105439665"/>
<dbReference type="InterPro" id="IPR000859">
    <property type="entry name" value="CUB_dom"/>
</dbReference>
<organism evidence="4 5">
    <name type="scientific">Strongylocentrotus purpuratus</name>
    <name type="common">Purple sea urchin</name>
    <dbReference type="NCBI Taxonomy" id="7668"/>
    <lineage>
        <taxon>Eukaryota</taxon>
        <taxon>Metazoa</taxon>
        <taxon>Echinodermata</taxon>
        <taxon>Eleutherozoa</taxon>
        <taxon>Echinozoa</taxon>
        <taxon>Echinoidea</taxon>
        <taxon>Euechinoidea</taxon>
        <taxon>Echinacea</taxon>
        <taxon>Camarodonta</taxon>
        <taxon>Echinidea</taxon>
        <taxon>Strongylocentrotidae</taxon>
        <taxon>Strongylocentrotus</taxon>
    </lineage>
</organism>
<dbReference type="CDD" id="cd00041">
    <property type="entry name" value="CUB"/>
    <property type="match status" value="1"/>
</dbReference>
<accession>A0A7M7NP76</accession>